<dbReference type="InterPro" id="IPR004165">
    <property type="entry name" value="CoA_trans_fam_I"/>
</dbReference>
<comment type="caution">
    <text evidence="3">The sequence shown here is derived from an EMBL/GenBank/DDBJ whole genome shotgun (WGS) entry which is preliminary data.</text>
</comment>
<dbReference type="PROSITE" id="PS01273">
    <property type="entry name" value="COA_TRANSF_1"/>
    <property type="match status" value="1"/>
</dbReference>
<gene>
    <name evidence="3" type="ORF">GCM10009851_19590</name>
</gene>
<keyword evidence="4" id="KW-1185">Reference proteome</keyword>
<dbReference type="GO" id="GO:0016740">
    <property type="term" value="F:transferase activity"/>
    <property type="evidence" value="ECO:0007669"/>
    <property type="project" value="UniProtKB-KW"/>
</dbReference>
<sequence>MGKIRHGAIDALEGSLHDGAVIAVGGFGLSGNPTELIEAVRELGAIDLTIVSNNMGVDGKGLGLLLESRQVRKVIASYVGENRLFAEQYLRGELEVEFVPQGTLAERLRAGGAGIAGFYTKTGVGTPVADGKPVEVFDGERYVLERGIVADLALVHAYRADREGNLVYRHTARNFNPLVATAGRMTVAEAEEVVDGWLDPNAVVTPGIYVQHLIAAAPRVKDIEQRTVRPRTMANS</sequence>
<dbReference type="PANTHER" id="PTHR13707:SF60">
    <property type="entry name" value="ACETATE COA-TRANSFERASE SUBUNIT ALPHA"/>
    <property type="match status" value="1"/>
</dbReference>
<dbReference type="InterPro" id="IPR037171">
    <property type="entry name" value="NagB/RpiA_transferase-like"/>
</dbReference>
<dbReference type="NCBIfam" id="TIGR02429">
    <property type="entry name" value="pcaI_scoA_fam"/>
    <property type="match status" value="1"/>
</dbReference>
<dbReference type="RefSeq" id="WP_259479438.1">
    <property type="nucleotide sequence ID" value="NZ_BAAAQY010000005.1"/>
</dbReference>
<accession>A0ABP5QH24</accession>
<dbReference type="PANTHER" id="PTHR13707">
    <property type="entry name" value="KETOACID-COENZYME A TRANSFERASE"/>
    <property type="match status" value="1"/>
</dbReference>
<dbReference type="Gene3D" id="3.40.1080.10">
    <property type="entry name" value="Glutaconate Coenzyme A-transferase"/>
    <property type="match status" value="1"/>
</dbReference>
<evidence type="ECO:0000313" key="4">
    <source>
        <dbReference type="Proteomes" id="UP001500929"/>
    </source>
</evidence>
<dbReference type="SUPFAM" id="SSF100950">
    <property type="entry name" value="NagB/RpiA/CoA transferase-like"/>
    <property type="match status" value="1"/>
</dbReference>
<evidence type="ECO:0000313" key="3">
    <source>
        <dbReference type="EMBL" id="GAA2234660.1"/>
    </source>
</evidence>
<proteinExistence type="inferred from homology"/>
<dbReference type="Pfam" id="PF01144">
    <property type="entry name" value="CoA_trans"/>
    <property type="match status" value="1"/>
</dbReference>
<name>A0ABP5QH24_9MICO</name>
<dbReference type="SMART" id="SM00882">
    <property type="entry name" value="CoA_trans"/>
    <property type="match status" value="1"/>
</dbReference>
<dbReference type="InterPro" id="IPR012792">
    <property type="entry name" value="3-oxoacid_CoA-transf_A"/>
</dbReference>
<evidence type="ECO:0000256" key="2">
    <source>
        <dbReference type="ARBA" id="ARBA00022679"/>
    </source>
</evidence>
<keyword evidence="2 3" id="KW-0808">Transferase</keyword>
<evidence type="ECO:0000256" key="1">
    <source>
        <dbReference type="ARBA" id="ARBA00005612"/>
    </source>
</evidence>
<comment type="similarity">
    <text evidence="1">Belongs to the 3-oxoacid CoA-transferase subunit A family.</text>
</comment>
<protein>
    <submittedName>
        <fullName evidence="3">CoA transferase subunit A</fullName>
    </submittedName>
</protein>
<organism evidence="3 4">
    <name type="scientific">Herbiconiux moechotypicola</name>
    <dbReference type="NCBI Taxonomy" id="637393"/>
    <lineage>
        <taxon>Bacteria</taxon>
        <taxon>Bacillati</taxon>
        <taxon>Actinomycetota</taxon>
        <taxon>Actinomycetes</taxon>
        <taxon>Micrococcales</taxon>
        <taxon>Microbacteriaceae</taxon>
        <taxon>Herbiconiux</taxon>
    </lineage>
</organism>
<dbReference type="Proteomes" id="UP001500929">
    <property type="component" value="Unassembled WGS sequence"/>
</dbReference>
<dbReference type="EMBL" id="BAAAQY010000005">
    <property type="protein sequence ID" value="GAA2234660.1"/>
    <property type="molecule type" value="Genomic_DNA"/>
</dbReference>
<reference evidence="4" key="1">
    <citation type="journal article" date="2019" name="Int. J. Syst. Evol. Microbiol.">
        <title>The Global Catalogue of Microorganisms (GCM) 10K type strain sequencing project: providing services to taxonomists for standard genome sequencing and annotation.</title>
        <authorList>
            <consortium name="The Broad Institute Genomics Platform"/>
            <consortium name="The Broad Institute Genome Sequencing Center for Infectious Disease"/>
            <person name="Wu L."/>
            <person name="Ma J."/>
        </authorList>
    </citation>
    <scope>NUCLEOTIDE SEQUENCE [LARGE SCALE GENOMIC DNA]</scope>
    <source>
        <strain evidence="4">JCM 16117</strain>
    </source>
</reference>
<dbReference type="InterPro" id="IPR004163">
    <property type="entry name" value="CoA_transf_BS"/>
</dbReference>